<dbReference type="InterPro" id="IPR038535">
    <property type="entry name" value="CNOT1_TTP_bind_sf"/>
</dbReference>
<reference evidence="4 5" key="2">
    <citation type="submission" date="2018-11" db="EMBL/GenBank/DDBJ databases">
        <authorList>
            <consortium name="Pathogen Informatics"/>
        </authorList>
    </citation>
    <scope>NUCLEOTIDE SEQUENCE [LARGE SCALE GENOMIC DNA]</scope>
</reference>
<dbReference type="Pfam" id="PF16415">
    <property type="entry name" value="CNOT1_CAF1_bind"/>
    <property type="match status" value="1"/>
</dbReference>
<evidence type="ECO:0000313" key="5">
    <source>
        <dbReference type="Proteomes" id="UP000280834"/>
    </source>
</evidence>
<dbReference type="GO" id="GO:0017148">
    <property type="term" value="P:negative regulation of translation"/>
    <property type="evidence" value="ECO:0007669"/>
    <property type="project" value="InterPro"/>
</dbReference>
<keyword evidence="5" id="KW-1185">Reference proteome</keyword>
<dbReference type="Gene3D" id="1.25.40.840">
    <property type="entry name" value="CCR4-NOT transcription complex subunit 1 TTP binding domain"/>
    <property type="match status" value="1"/>
</dbReference>
<proteinExistence type="predicted"/>
<dbReference type="EMBL" id="UZAG01001410">
    <property type="protein sequence ID" value="VDO11198.1"/>
    <property type="molecule type" value="Genomic_DNA"/>
</dbReference>
<evidence type="ECO:0000256" key="1">
    <source>
        <dbReference type="SAM" id="MobiDB-lite"/>
    </source>
</evidence>
<feature type="compositionally biased region" description="Low complexity" evidence="1">
    <location>
        <begin position="19"/>
        <end position="28"/>
    </location>
</feature>
<dbReference type="STRING" id="42155.A0A0R3Q869"/>
<dbReference type="PANTHER" id="PTHR13162">
    <property type="entry name" value="CCR4-NOT TRANSCRIPTION COMPLEX"/>
    <property type="match status" value="1"/>
</dbReference>
<feature type="region of interest" description="Disordered" evidence="1">
    <location>
        <begin position="16"/>
        <end position="40"/>
    </location>
</feature>
<dbReference type="InterPro" id="IPR040398">
    <property type="entry name" value="Not1"/>
</dbReference>
<dbReference type="PANTHER" id="PTHR13162:SF8">
    <property type="entry name" value="CCR4-NOT TRANSCRIPTION COMPLEX SUBUNIT 1"/>
    <property type="match status" value="1"/>
</dbReference>
<organism evidence="6">
    <name type="scientific">Brugia timori</name>
    <dbReference type="NCBI Taxonomy" id="42155"/>
    <lineage>
        <taxon>Eukaryota</taxon>
        <taxon>Metazoa</taxon>
        <taxon>Ecdysozoa</taxon>
        <taxon>Nematoda</taxon>
        <taxon>Chromadorea</taxon>
        <taxon>Rhabditida</taxon>
        <taxon>Spirurina</taxon>
        <taxon>Spiruromorpha</taxon>
        <taxon>Filarioidea</taxon>
        <taxon>Onchocercidae</taxon>
        <taxon>Brugia</taxon>
    </lineage>
</organism>
<evidence type="ECO:0000313" key="4">
    <source>
        <dbReference type="EMBL" id="VDO11198.1"/>
    </source>
</evidence>
<feature type="domain" description="CCR4-NOT transcription complex subunit 1 CAF1-binding" evidence="2">
    <location>
        <begin position="241"/>
        <end position="334"/>
    </location>
</feature>
<dbReference type="AlphaFoldDB" id="A0A0R3Q869"/>
<dbReference type="Pfam" id="PF16417">
    <property type="entry name" value="CNOT1_TTP_bind"/>
    <property type="match status" value="1"/>
</dbReference>
<dbReference type="InterPro" id="IPR032191">
    <property type="entry name" value="CNOT1_CAF1_bind"/>
</dbReference>
<dbReference type="GO" id="GO:0060090">
    <property type="term" value="F:molecular adaptor activity"/>
    <property type="evidence" value="ECO:0007669"/>
    <property type="project" value="TreeGrafter"/>
</dbReference>
<dbReference type="GO" id="GO:0030015">
    <property type="term" value="C:CCR4-NOT core complex"/>
    <property type="evidence" value="ECO:0007669"/>
    <property type="project" value="InterPro"/>
</dbReference>
<dbReference type="WBParaSite" id="BTMF_0000252301-mRNA-1">
    <property type="protein sequence ID" value="BTMF_0000252301-mRNA-1"/>
    <property type="gene ID" value="BTMF_0000252301"/>
</dbReference>
<evidence type="ECO:0000259" key="3">
    <source>
        <dbReference type="Pfam" id="PF16417"/>
    </source>
</evidence>
<protein>
    <submittedName>
        <fullName evidence="6">CNOT1_TTP_bind domain-containing protein</fullName>
    </submittedName>
</protein>
<name>A0A0R3Q869_9BILA</name>
<dbReference type="Gene3D" id="1.25.40.180">
    <property type="match status" value="1"/>
</dbReference>
<accession>A0A0R3Q869</accession>
<dbReference type="Proteomes" id="UP000280834">
    <property type="component" value="Unassembled WGS sequence"/>
</dbReference>
<dbReference type="InterPro" id="IPR032193">
    <property type="entry name" value="CNOT1_TTP_bind"/>
</dbReference>
<dbReference type="GO" id="GO:0000932">
    <property type="term" value="C:P-body"/>
    <property type="evidence" value="ECO:0007669"/>
    <property type="project" value="TreeGrafter"/>
</dbReference>
<feature type="domain" description="CCR4-NOT transcription complex subunit 1 TTP binding" evidence="3">
    <location>
        <begin position="40"/>
        <end position="177"/>
    </location>
</feature>
<dbReference type="GO" id="GO:0000288">
    <property type="term" value="P:nuclear-transcribed mRNA catabolic process, deadenylation-dependent decay"/>
    <property type="evidence" value="ECO:0007669"/>
    <property type="project" value="TreeGrafter"/>
</dbReference>
<reference evidence="6" key="1">
    <citation type="submission" date="2017-02" db="UniProtKB">
        <authorList>
            <consortium name="WormBaseParasite"/>
        </authorList>
    </citation>
    <scope>IDENTIFICATION</scope>
</reference>
<evidence type="ECO:0000313" key="6">
    <source>
        <dbReference type="WBParaSite" id="BTMF_0000252301-mRNA-1"/>
    </source>
</evidence>
<sequence>MLSGGVLNGSSSFVHNAAGQQQQQQPSGGSPGRITVPPAPMDDLTSVQFSEEIQNEANMYFQQIYSQHMQMPVADFVERLKQFKASNVQRDKDILACVVKNLFEEYRFFHEYPERELRTTAEVYGSIIREGVISNLQFATAVRKVIESLQAEPGSMLWTFGIVALNACRTKLSLYPKDYVTSGIQGQQPHVPGRETPSWQPQQRTTTDMNRALAARSGSSVLSVTSVDTLVNATEKEGSQIKQPPETVMEKVAFLFNNLSQINLPKKVEEIKIMIEELDDDFIRWLAQYLVMKRVSIEQNFQPLYNLFLLAIENRKLEEFVKLETFRNIKVLLLITIENLL</sequence>
<gene>
    <name evidence="4" type="ORF">BTMF_LOCUS1851</name>
</gene>
<evidence type="ECO:0000259" key="2">
    <source>
        <dbReference type="Pfam" id="PF16415"/>
    </source>
</evidence>